<dbReference type="Proteomes" id="UP001500101">
    <property type="component" value="Unassembled WGS sequence"/>
</dbReference>
<dbReference type="InterPro" id="IPR030890">
    <property type="entry name" value="LP_HExxH_w_TonB"/>
</dbReference>
<dbReference type="NCBIfam" id="TIGR04549">
    <property type="entry name" value="LP_HExxH_w_tonB"/>
    <property type="match status" value="1"/>
</dbReference>
<comment type="caution">
    <text evidence="1">The sequence shown here is derived from an EMBL/GenBank/DDBJ whole genome shotgun (WGS) entry which is preliminary data.</text>
</comment>
<dbReference type="SUPFAM" id="SSF55486">
    <property type="entry name" value="Metalloproteases ('zincins'), catalytic domain"/>
    <property type="match status" value="1"/>
</dbReference>
<gene>
    <name evidence="1" type="ORF">GCM10022216_05460</name>
</gene>
<dbReference type="EMBL" id="BAAAZI010000004">
    <property type="protein sequence ID" value="GAA4133409.1"/>
    <property type="molecule type" value="Genomic_DNA"/>
</dbReference>
<dbReference type="Pfam" id="PF15890">
    <property type="entry name" value="Peptidase_Mx1"/>
    <property type="match status" value="1"/>
</dbReference>
<evidence type="ECO:0000313" key="1">
    <source>
        <dbReference type="EMBL" id="GAA4133409.1"/>
    </source>
</evidence>
<organism evidence="1 2">
    <name type="scientific">Sphingobacterium kyonggiense</name>
    <dbReference type="NCBI Taxonomy" id="714075"/>
    <lineage>
        <taxon>Bacteria</taxon>
        <taxon>Pseudomonadati</taxon>
        <taxon>Bacteroidota</taxon>
        <taxon>Sphingobacteriia</taxon>
        <taxon>Sphingobacteriales</taxon>
        <taxon>Sphingobacteriaceae</taxon>
        <taxon>Sphingobacterium</taxon>
    </lineage>
</organism>
<protein>
    <submittedName>
        <fullName evidence="1">Zinc-binding metallopeptidase</fullName>
    </submittedName>
</protein>
<accession>A0ABP7YBG4</accession>
<sequence>MKKFNIIYIVAVLAIFLGSCRKDDAVDENNSIFQPTDPATLTNFDHWITKNVSYPYNIDVLYKYNDINTDPRFVLVPADIKKSQLMIQVLKYAWLEAYDEVIGVDFTRKYAPKQFMFVGSSAFESGNTKVMATAEGGVKITMYEINTVSLDATEQIENYFHIIHHEFSHILHQNKNFSTDFQKITETEYIKDDWAYVNIADARKKGFVSNYAMVEPNEDFAETYSLFITSTDKQWNAILNEAGTTGSALINKKLEIIREYARNSWGFELDNLRATVLRRSERVAQLQFEDFN</sequence>
<name>A0ABP7YBG4_9SPHI</name>
<evidence type="ECO:0000313" key="2">
    <source>
        <dbReference type="Proteomes" id="UP001500101"/>
    </source>
</evidence>
<proteinExistence type="predicted"/>
<dbReference type="Gene3D" id="3.40.390.70">
    <property type="match status" value="1"/>
</dbReference>
<keyword evidence="2" id="KW-1185">Reference proteome</keyword>
<reference evidence="2" key="1">
    <citation type="journal article" date="2019" name="Int. J. Syst. Evol. Microbiol.">
        <title>The Global Catalogue of Microorganisms (GCM) 10K type strain sequencing project: providing services to taxonomists for standard genome sequencing and annotation.</title>
        <authorList>
            <consortium name="The Broad Institute Genomics Platform"/>
            <consortium name="The Broad Institute Genome Sequencing Center for Infectious Disease"/>
            <person name="Wu L."/>
            <person name="Ma J."/>
        </authorList>
    </citation>
    <scope>NUCLEOTIDE SEQUENCE [LARGE SCALE GENOMIC DNA]</scope>
    <source>
        <strain evidence="2">JCM 16704</strain>
    </source>
</reference>
<dbReference type="PROSITE" id="PS51257">
    <property type="entry name" value="PROKAR_LIPOPROTEIN"/>
    <property type="match status" value="1"/>
</dbReference>
<dbReference type="RefSeq" id="WP_344673148.1">
    <property type="nucleotide sequence ID" value="NZ_BAAAZI010000004.1"/>
</dbReference>